<dbReference type="InterPro" id="IPR013650">
    <property type="entry name" value="ATP-grasp_succ-CoA_synth-type"/>
</dbReference>
<dbReference type="PANTHER" id="PTHR11815">
    <property type="entry name" value="SUCCINYL-COA SYNTHETASE BETA CHAIN"/>
    <property type="match status" value="1"/>
</dbReference>
<dbReference type="InterPro" id="IPR016102">
    <property type="entry name" value="Succinyl-CoA_synth-like"/>
</dbReference>
<reference evidence="15 16" key="1">
    <citation type="journal article" date="2018" name="Sci. Rep.">
        <title>Genomic signatures of local adaptation to the degree of environmental predictability in rotifers.</title>
        <authorList>
            <person name="Franch-Gras L."/>
            <person name="Hahn C."/>
            <person name="Garcia-Roger E.M."/>
            <person name="Carmona M.J."/>
            <person name="Serra M."/>
            <person name="Gomez A."/>
        </authorList>
    </citation>
    <scope>NUCLEOTIDE SEQUENCE [LARGE SCALE GENOMIC DNA]</scope>
    <source>
        <strain evidence="15">HYR1</strain>
    </source>
</reference>
<dbReference type="EC" id="6.2.1.5" evidence="13"/>
<dbReference type="InterPro" id="IPR017866">
    <property type="entry name" value="Succ-CoA_synthase_bsu_CS"/>
</dbReference>
<dbReference type="FunFam" id="3.30.470.20:FF:000002">
    <property type="entry name" value="Succinate--CoA ligase [ADP-forming] subunit beta"/>
    <property type="match status" value="1"/>
</dbReference>
<accession>A0A3M7RDE6</accession>
<feature type="domain" description="ATP-grasp" evidence="14">
    <location>
        <begin position="55"/>
        <end position="102"/>
    </location>
</feature>
<dbReference type="Proteomes" id="UP000276133">
    <property type="component" value="Unassembled WGS sequence"/>
</dbReference>
<feature type="binding site" evidence="13">
    <location>
        <position position="253"/>
    </location>
    <ligand>
        <name>Mg(2+)</name>
        <dbReference type="ChEBI" id="CHEBI:18420"/>
    </ligand>
</feature>
<evidence type="ECO:0000256" key="5">
    <source>
        <dbReference type="ARBA" id="ARBA00022741"/>
    </source>
</evidence>
<dbReference type="PIRSF" id="PIRSF001554">
    <property type="entry name" value="SucCS_beta"/>
    <property type="match status" value="1"/>
</dbReference>
<comment type="function">
    <text evidence="11">GTP-specific succinyl-CoA synthetase functions in the citric acid cycle (TCA), coupling the hydrolysis of succinyl-CoA to the synthesis of GTP and thus represents the only step of substrate-level phosphorylation in the TCA. The beta subunit provides nucleotide specificity of the enzyme and binds the substrate succinate, while the binding sites for coenzyme A and phosphate are found in the alpha subunit.</text>
</comment>
<sequence length="458" mass="49954">MANVCKNLQFGLNAFKKSTLASKQLLNFNKLNRNSVLLNKSQIRNYLLLHEYVSMGLLQQFGIKIPNFRVATSPSEVKEITAAGELGKDVVIKAQILAGGRGKGTFDSGMRGGVKLVYSVEEAETVSKNMLGHRLYTKQTGREGKPCNKVMVCERLFTRREFYFAITLERAFQGPVIITSTQGGGNIEQIAAENPEAIIKEPVNLDTGLTEEQSLKLAGRLGFTGDALLQASDIMQKLYKLFREKDCILLEINPLSETTEGQIICMDCKINIDENAEFRRKDIFALKDESQDDWRDVKAAKANLNYIGLDGEIGCLVNGAGLAMATMDIIKLHGGNAANFLDVGGGATAEQVREAFELITADPRVQAILVNIFGGIMRCDTIAEGIIEAAKSLKLNVPIVVRLQGTRVDDAKALIASSKLRIIACDNLDEAARIVVKLSEIVGLAKAASVGVQFELPI</sequence>
<feature type="site" description="Important for substrate specificity" evidence="13">
    <location>
        <position position="157"/>
    </location>
</feature>
<comment type="catalytic activity">
    <reaction evidence="10">
        <text>GTP + succinate + CoA = succinyl-CoA + GDP + phosphate</text>
        <dbReference type="Rhea" id="RHEA:22120"/>
        <dbReference type="ChEBI" id="CHEBI:30031"/>
        <dbReference type="ChEBI" id="CHEBI:37565"/>
        <dbReference type="ChEBI" id="CHEBI:43474"/>
        <dbReference type="ChEBI" id="CHEBI:57287"/>
        <dbReference type="ChEBI" id="CHEBI:57292"/>
        <dbReference type="ChEBI" id="CHEBI:58189"/>
        <dbReference type="EC" id="6.2.1.4"/>
    </reaction>
</comment>
<dbReference type="GO" id="GO:0005524">
    <property type="term" value="F:ATP binding"/>
    <property type="evidence" value="ECO:0007669"/>
    <property type="project" value="UniProtKB-UniRule"/>
</dbReference>
<dbReference type="Gene3D" id="3.30.1490.20">
    <property type="entry name" value="ATP-grasp fold, A domain"/>
    <property type="match status" value="1"/>
</dbReference>
<dbReference type="FunFam" id="3.40.50.261:FF:000001">
    <property type="entry name" value="Succinate--CoA ligase [ADP-forming] subunit beta"/>
    <property type="match status" value="1"/>
</dbReference>
<dbReference type="GO" id="GO:0042709">
    <property type="term" value="C:succinate-CoA ligase complex"/>
    <property type="evidence" value="ECO:0007669"/>
    <property type="project" value="TreeGrafter"/>
</dbReference>
<evidence type="ECO:0000256" key="11">
    <source>
        <dbReference type="ARBA" id="ARBA00053833"/>
    </source>
</evidence>
<dbReference type="InterPro" id="IPR011761">
    <property type="entry name" value="ATP-grasp"/>
</dbReference>
<dbReference type="GO" id="GO:0005739">
    <property type="term" value="C:mitochondrion"/>
    <property type="evidence" value="ECO:0007669"/>
    <property type="project" value="UniProtKB-SubCell"/>
</dbReference>
<dbReference type="PROSITE" id="PS01217">
    <property type="entry name" value="SUCCINYL_COA_LIG_3"/>
    <property type="match status" value="1"/>
</dbReference>
<feature type="binding site" evidence="13">
    <location>
        <begin position="375"/>
        <end position="377"/>
    </location>
    <ligand>
        <name>substrate</name>
        <note>ligand shared with subunit alpha</note>
    </ligand>
</feature>
<dbReference type="Gene3D" id="3.30.470.20">
    <property type="entry name" value="ATP-grasp fold, B domain"/>
    <property type="match status" value="1"/>
</dbReference>
<keyword evidence="6 13" id="KW-0067">ATP-binding</keyword>
<keyword evidence="5 13" id="KW-0547">Nucleotide-binding</keyword>
<comment type="subunit">
    <text evidence="12">Heterodimer of an alpha and a beta subunit. The beta subunit determines specificity for GTP.</text>
</comment>
<dbReference type="FunFam" id="3.30.1490.20:FF:000004">
    <property type="entry name" value="Succinate--CoA ligase [ADP-forming] subunit beta, mitochondrial"/>
    <property type="match status" value="1"/>
</dbReference>
<dbReference type="PANTHER" id="PTHR11815:SF1">
    <property type="entry name" value="SUCCINATE--COA LIGASE [ADP-FORMING] SUBUNIT BETA, MITOCHONDRIAL"/>
    <property type="match status" value="1"/>
</dbReference>
<evidence type="ECO:0000256" key="10">
    <source>
        <dbReference type="ARBA" id="ARBA00052879"/>
    </source>
</evidence>
<dbReference type="NCBIfam" id="TIGR01016">
    <property type="entry name" value="sucCoAbeta"/>
    <property type="match status" value="1"/>
</dbReference>
<keyword evidence="8" id="KW-0809">Transit peptide</keyword>
<dbReference type="OrthoDB" id="1552at2759"/>
<dbReference type="GO" id="GO:0006099">
    <property type="term" value="P:tricarboxylic acid cycle"/>
    <property type="evidence" value="ECO:0007669"/>
    <property type="project" value="UniProtKB-UniRule"/>
</dbReference>
<dbReference type="InterPro" id="IPR005809">
    <property type="entry name" value="Succ_CoA_ligase-like_bsu"/>
</dbReference>
<evidence type="ECO:0000256" key="1">
    <source>
        <dbReference type="ARBA" id="ARBA00005064"/>
    </source>
</evidence>
<name>A0A3M7RDE6_BRAPC</name>
<comment type="function">
    <text evidence="13">ATP-specific succinyl-CoA synthetase functions in the citric acid cycle (TCA), coupling the hydrolysis of succinyl-CoA to the synthesis of ATP and thus represents the only step of substrate-level phosphorylation in the TCA. The beta subunit provides nucleotide specificity of the enzyme and binds the substrate succinate, while the binding sites for coenzyme A and phosphate are found in the alpha subunit.</text>
</comment>
<keyword evidence="7 13" id="KW-0460">Magnesium</keyword>
<evidence type="ECO:0000256" key="2">
    <source>
        <dbReference type="ARBA" id="ARBA00022532"/>
    </source>
</evidence>
<dbReference type="SUPFAM" id="SSF56059">
    <property type="entry name" value="Glutathione synthetase ATP-binding domain-like"/>
    <property type="match status" value="1"/>
</dbReference>
<dbReference type="STRING" id="10195.A0A3M7RDE6"/>
<keyword evidence="9 13" id="KW-0496">Mitochondrion</keyword>
<dbReference type="InterPro" id="IPR005811">
    <property type="entry name" value="SUCC_ACL_C"/>
</dbReference>
<comment type="pathway">
    <text evidence="1 13">Carbohydrate metabolism; tricarboxylic acid cycle; succinate from succinyl-CoA (ligase route): step 1/1.</text>
</comment>
<evidence type="ECO:0000256" key="8">
    <source>
        <dbReference type="ARBA" id="ARBA00022946"/>
    </source>
</evidence>
<organism evidence="15 16">
    <name type="scientific">Brachionus plicatilis</name>
    <name type="common">Marine rotifer</name>
    <name type="synonym">Brachionus muelleri</name>
    <dbReference type="NCBI Taxonomy" id="10195"/>
    <lineage>
        <taxon>Eukaryota</taxon>
        <taxon>Metazoa</taxon>
        <taxon>Spiralia</taxon>
        <taxon>Gnathifera</taxon>
        <taxon>Rotifera</taxon>
        <taxon>Eurotatoria</taxon>
        <taxon>Monogononta</taxon>
        <taxon>Pseudotrocha</taxon>
        <taxon>Ploima</taxon>
        <taxon>Brachionidae</taxon>
        <taxon>Brachionus</taxon>
    </lineage>
</organism>
<feature type="binding site" evidence="13">
    <location>
        <begin position="100"/>
        <end position="102"/>
    </location>
    <ligand>
        <name>ATP</name>
        <dbReference type="ChEBI" id="CHEBI:30616"/>
    </ligand>
</feature>
<feature type="site" description="Important for substrate specificity" evidence="13">
    <location>
        <position position="89"/>
    </location>
</feature>
<dbReference type="UniPathway" id="UPA00223">
    <property type="reaction ID" value="UER00999"/>
</dbReference>
<comment type="similarity">
    <text evidence="13">Belongs to the succinate/malate CoA ligase beta subunit family. ATP-specific subunit beta subfamily.</text>
</comment>
<evidence type="ECO:0000256" key="9">
    <source>
        <dbReference type="ARBA" id="ARBA00023128"/>
    </source>
</evidence>
<dbReference type="NCBIfam" id="NF001913">
    <property type="entry name" value="PRK00696.1"/>
    <property type="match status" value="1"/>
</dbReference>
<dbReference type="EMBL" id="REGN01003659">
    <property type="protein sequence ID" value="RNA21469.1"/>
    <property type="molecule type" value="Genomic_DNA"/>
</dbReference>
<evidence type="ECO:0000256" key="13">
    <source>
        <dbReference type="HAMAP-Rule" id="MF_03220"/>
    </source>
</evidence>
<evidence type="ECO:0000256" key="7">
    <source>
        <dbReference type="ARBA" id="ARBA00022842"/>
    </source>
</evidence>
<dbReference type="GO" id="GO:0000287">
    <property type="term" value="F:magnesium ion binding"/>
    <property type="evidence" value="ECO:0007669"/>
    <property type="project" value="UniProtKB-UniRule"/>
</dbReference>
<dbReference type="GO" id="GO:0004775">
    <property type="term" value="F:succinate-CoA ligase (ADP-forming) activity"/>
    <property type="evidence" value="ECO:0007669"/>
    <property type="project" value="UniProtKB-UniRule"/>
</dbReference>
<feature type="binding site" evidence="13">
    <location>
        <position position="267"/>
    </location>
    <ligand>
        <name>Mg(2+)</name>
        <dbReference type="ChEBI" id="CHEBI:18420"/>
    </ligand>
</feature>
<keyword evidence="16" id="KW-1185">Reference proteome</keyword>
<keyword evidence="3 13" id="KW-0436">Ligase</keyword>
<proteinExistence type="inferred from homology"/>
<evidence type="ECO:0000256" key="3">
    <source>
        <dbReference type="ARBA" id="ARBA00022598"/>
    </source>
</evidence>
<feature type="binding site" evidence="13">
    <location>
        <position position="93"/>
    </location>
    <ligand>
        <name>ATP</name>
        <dbReference type="ChEBI" id="CHEBI:30616"/>
    </ligand>
</feature>
<keyword evidence="2 13" id="KW-0816">Tricarboxylic acid cycle</keyword>
<keyword evidence="4 13" id="KW-0479">Metal-binding</keyword>
<dbReference type="InterPro" id="IPR034723">
    <property type="entry name" value="Succ_CoA_betaA_euk"/>
</dbReference>
<evidence type="ECO:0000256" key="4">
    <source>
        <dbReference type="ARBA" id="ARBA00022723"/>
    </source>
</evidence>
<dbReference type="HAMAP" id="MF_03220">
    <property type="entry name" value="Succ_CoA_betaA_euk"/>
    <property type="match status" value="1"/>
</dbReference>
<comment type="cofactor">
    <cofactor evidence="13">
        <name>Mg(2+)</name>
        <dbReference type="ChEBI" id="CHEBI:18420"/>
    </cofactor>
    <text evidence="13">Binds 1 Mg(2+) ion per subunit.</text>
</comment>
<comment type="catalytic activity">
    <reaction evidence="13">
        <text>succinate + ATP + CoA = succinyl-CoA + ADP + phosphate</text>
        <dbReference type="Rhea" id="RHEA:17661"/>
        <dbReference type="ChEBI" id="CHEBI:30031"/>
        <dbReference type="ChEBI" id="CHEBI:30616"/>
        <dbReference type="ChEBI" id="CHEBI:43474"/>
        <dbReference type="ChEBI" id="CHEBI:57287"/>
        <dbReference type="ChEBI" id="CHEBI:57292"/>
        <dbReference type="ChEBI" id="CHEBI:456216"/>
        <dbReference type="EC" id="6.2.1.5"/>
    </reaction>
</comment>
<gene>
    <name evidence="15" type="ORF">BpHYR1_007885</name>
</gene>
<evidence type="ECO:0000256" key="6">
    <source>
        <dbReference type="ARBA" id="ARBA00022840"/>
    </source>
</evidence>
<evidence type="ECO:0000313" key="15">
    <source>
        <dbReference type="EMBL" id="RNA21469.1"/>
    </source>
</evidence>
<dbReference type="GO" id="GO:0004776">
    <property type="term" value="F:succinate-CoA ligase (GDP-forming) activity"/>
    <property type="evidence" value="ECO:0007669"/>
    <property type="project" value="UniProtKB-EC"/>
</dbReference>
<protein>
    <recommendedName>
        <fullName evidence="13">Succinate--CoA ligase [ADP-forming] subunit beta, mitochondrial</fullName>
        <ecNumber evidence="13">6.2.1.5</ecNumber>
    </recommendedName>
    <alternativeName>
        <fullName evidence="13">ATP-specific succinyl-CoA synthetase subunit beta</fullName>
        <shortName evidence="13">A-SCS</shortName>
    </alternativeName>
    <alternativeName>
        <fullName evidence="13">Succinyl-CoA synthetase beta-A chain</fullName>
        <shortName evidence="13">SCS-betaA</shortName>
    </alternativeName>
</protein>
<evidence type="ECO:0000313" key="16">
    <source>
        <dbReference type="Proteomes" id="UP000276133"/>
    </source>
</evidence>
<comment type="subcellular location">
    <subcellularLocation>
        <location evidence="13">Mitochondrion</location>
    </subcellularLocation>
</comment>
<comment type="subunit">
    <text evidence="13">Heterodimer of an alpha and a beta subunit. The beta subunit determines specificity for ATP.</text>
</comment>
<evidence type="ECO:0000259" key="14">
    <source>
        <dbReference type="PROSITE" id="PS50975"/>
    </source>
</evidence>
<dbReference type="PROSITE" id="PS50975">
    <property type="entry name" value="ATP_GRASP"/>
    <property type="match status" value="1"/>
</dbReference>
<dbReference type="SUPFAM" id="SSF52210">
    <property type="entry name" value="Succinyl-CoA synthetase domains"/>
    <property type="match status" value="1"/>
</dbReference>
<dbReference type="GO" id="GO:0006104">
    <property type="term" value="P:succinyl-CoA metabolic process"/>
    <property type="evidence" value="ECO:0007669"/>
    <property type="project" value="TreeGrafter"/>
</dbReference>
<dbReference type="InterPro" id="IPR013815">
    <property type="entry name" value="ATP_grasp_subdomain_1"/>
</dbReference>
<dbReference type="HAMAP" id="MF_00558">
    <property type="entry name" value="Succ_CoA_beta"/>
    <property type="match status" value="1"/>
</dbReference>
<comment type="caution">
    <text evidence="15">The sequence shown here is derived from an EMBL/GenBank/DDBJ whole genome shotgun (WGS) entry which is preliminary data.</text>
</comment>
<evidence type="ECO:0000256" key="12">
    <source>
        <dbReference type="ARBA" id="ARBA00063570"/>
    </source>
</evidence>
<dbReference type="Gene3D" id="3.40.50.261">
    <property type="entry name" value="Succinyl-CoA synthetase domains"/>
    <property type="match status" value="1"/>
</dbReference>
<dbReference type="Pfam" id="PF00549">
    <property type="entry name" value="Ligase_CoA"/>
    <property type="match status" value="1"/>
</dbReference>
<dbReference type="Pfam" id="PF08442">
    <property type="entry name" value="ATP-grasp_2"/>
    <property type="match status" value="1"/>
</dbReference>
<feature type="binding site" evidence="13">
    <location>
        <position position="318"/>
    </location>
    <ligand>
        <name>substrate</name>
        <note>ligand shared with subunit alpha</note>
    </ligand>
</feature>
<dbReference type="AlphaFoldDB" id="A0A3M7RDE6"/>